<feature type="domain" description="Reverse transcriptase" evidence="9">
    <location>
        <begin position="1"/>
        <end position="129"/>
    </location>
</feature>
<keyword evidence="8" id="KW-0695">RNA-directed DNA polymerase</keyword>
<keyword evidence="4" id="KW-0548">Nucleotidyltransferase</keyword>
<keyword evidence="6" id="KW-0255">Endonuclease</keyword>
<evidence type="ECO:0000256" key="2">
    <source>
        <dbReference type="ARBA" id="ARBA00012180"/>
    </source>
</evidence>
<comment type="similarity">
    <text evidence="1">Belongs to the beta type-B retroviral polymerase family. HERV class-II K(HML-2) pol subfamily.</text>
</comment>
<sequence>MEEMFANLCGATVFSTLDLQSAYHQVMLHEDTQNLTAFITHDRLFRFKRVPYGLASAPSCFQRMMSEILKGQSGAHCYLDDIMVTGATLKEHDENLQAVLQRIDKAGLKLNMAKCHFRKAELSFLGHTLSEKGLQPDASHVSAVSDAPPPADGVSLRSFLGLTSWYSKFIPNYATVVKPLRVLLRGSTPFIWSPEAQESFETIKKLIVHSAALALFNPELPTIVTTDASDYGIGGVLTQIHSDNTERTVDFASRTLTVAERKYSTVEKEALACVWATERWRTYLWGRHFTLRMDHSPLTTLLSSKGQGRAGMRIARWSARLMAFTYDIHYKPGLENVTADCLSRLPLPSTKPSLEHDLEVIALTSTLTAITSSEFKAACDSCPIQAELRRMLTSKSVQKHWIML</sequence>
<evidence type="ECO:0000256" key="6">
    <source>
        <dbReference type="ARBA" id="ARBA00022759"/>
    </source>
</evidence>
<dbReference type="CDD" id="cd09274">
    <property type="entry name" value="RNase_HI_RT_Ty3"/>
    <property type="match status" value="1"/>
</dbReference>
<accession>A0A8C1KDQ1</accession>
<evidence type="ECO:0000256" key="8">
    <source>
        <dbReference type="ARBA" id="ARBA00022918"/>
    </source>
</evidence>
<dbReference type="PANTHER" id="PTHR37984">
    <property type="entry name" value="PROTEIN CBG26694"/>
    <property type="match status" value="1"/>
</dbReference>
<dbReference type="Gene3D" id="3.30.70.270">
    <property type="match status" value="2"/>
</dbReference>
<dbReference type="Gene3D" id="3.10.10.10">
    <property type="entry name" value="HIV Type 1 Reverse Transcriptase, subunit A, domain 1"/>
    <property type="match status" value="1"/>
</dbReference>
<dbReference type="FunFam" id="3.10.20.370:FF:000001">
    <property type="entry name" value="Retrovirus-related Pol polyprotein from transposon 17.6-like protein"/>
    <property type="match status" value="1"/>
</dbReference>
<evidence type="ECO:0000256" key="4">
    <source>
        <dbReference type="ARBA" id="ARBA00022695"/>
    </source>
</evidence>
<dbReference type="Pfam" id="PF00078">
    <property type="entry name" value="RVT_1"/>
    <property type="match status" value="1"/>
</dbReference>
<dbReference type="Pfam" id="PF17917">
    <property type="entry name" value="RT_RNaseH"/>
    <property type="match status" value="1"/>
</dbReference>
<organism evidence="10 11">
    <name type="scientific">Cyprinus carpio</name>
    <name type="common">Common carp</name>
    <dbReference type="NCBI Taxonomy" id="7962"/>
    <lineage>
        <taxon>Eukaryota</taxon>
        <taxon>Metazoa</taxon>
        <taxon>Chordata</taxon>
        <taxon>Craniata</taxon>
        <taxon>Vertebrata</taxon>
        <taxon>Euteleostomi</taxon>
        <taxon>Actinopterygii</taxon>
        <taxon>Neopterygii</taxon>
        <taxon>Teleostei</taxon>
        <taxon>Ostariophysi</taxon>
        <taxon>Cypriniformes</taxon>
        <taxon>Cyprinidae</taxon>
        <taxon>Cyprininae</taxon>
        <taxon>Cyprinus</taxon>
    </lineage>
</organism>
<dbReference type="GO" id="GO:0003964">
    <property type="term" value="F:RNA-directed DNA polymerase activity"/>
    <property type="evidence" value="ECO:0007669"/>
    <property type="project" value="UniProtKB-KW"/>
</dbReference>
<dbReference type="SUPFAM" id="SSF56672">
    <property type="entry name" value="DNA/RNA polymerases"/>
    <property type="match status" value="1"/>
</dbReference>
<dbReference type="AlphaFoldDB" id="A0A8C1KDQ1"/>
<dbReference type="PROSITE" id="PS50878">
    <property type="entry name" value="RT_POL"/>
    <property type="match status" value="1"/>
</dbReference>
<proteinExistence type="inferred from homology"/>
<evidence type="ECO:0000259" key="9">
    <source>
        <dbReference type="PROSITE" id="PS50878"/>
    </source>
</evidence>
<reference evidence="10" key="1">
    <citation type="submission" date="2025-08" db="UniProtKB">
        <authorList>
            <consortium name="Ensembl"/>
        </authorList>
    </citation>
    <scope>IDENTIFICATION</scope>
</reference>
<evidence type="ECO:0000313" key="11">
    <source>
        <dbReference type="Proteomes" id="UP000694427"/>
    </source>
</evidence>
<dbReference type="GO" id="GO:0004523">
    <property type="term" value="F:RNA-DNA hybrid ribonuclease activity"/>
    <property type="evidence" value="ECO:0007669"/>
    <property type="project" value="UniProtKB-EC"/>
</dbReference>
<dbReference type="Ensembl" id="ENSCCRT00010050476.1">
    <property type="protein sequence ID" value="ENSCCRP00010046074.1"/>
    <property type="gene ID" value="ENSCCRG00010019512.1"/>
</dbReference>
<keyword evidence="5" id="KW-0540">Nuclease</keyword>
<evidence type="ECO:0000256" key="3">
    <source>
        <dbReference type="ARBA" id="ARBA00022679"/>
    </source>
</evidence>
<dbReference type="InterPro" id="IPR050951">
    <property type="entry name" value="Retrovirus_Pol_polyprotein"/>
</dbReference>
<evidence type="ECO:0000256" key="7">
    <source>
        <dbReference type="ARBA" id="ARBA00022801"/>
    </source>
</evidence>
<name>A0A8C1KDQ1_CYPCA</name>
<dbReference type="InterPro" id="IPR043128">
    <property type="entry name" value="Rev_trsase/Diguanyl_cyclase"/>
</dbReference>
<reference evidence="10" key="2">
    <citation type="submission" date="2025-09" db="UniProtKB">
        <authorList>
            <consortium name="Ensembl"/>
        </authorList>
    </citation>
    <scope>IDENTIFICATION</scope>
</reference>
<dbReference type="InterPro" id="IPR043502">
    <property type="entry name" value="DNA/RNA_pol_sf"/>
</dbReference>
<dbReference type="FunFam" id="3.30.70.270:FF:000020">
    <property type="entry name" value="Transposon Tf2-6 polyprotein-like Protein"/>
    <property type="match status" value="1"/>
</dbReference>
<dbReference type="PANTHER" id="PTHR37984:SF5">
    <property type="entry name" value="PROTEIN NYNRIN-LIKE"/>
    <property type="match status" value="1"/>
</dbReference>
<dbReference type="Proteomes" id="UP000694427">
    <property type="component" value="Unplaced"/>
</dbReference>
<keyword evidence="11" id="KW-1185">Reference proteome</keyword>
<evidence type="ECO:0000256" key="5">
    <source>
        <dbReference type="ARBA" id="ARBA00022722"/>
    </source>
</evidence>
<evidence type="ECO:0000313" key="10">
    <source>
        <dbReference type="Ensembl" id="ENSCCRP00010046074.1"/>
    </source>
</evidence>
<keyword evidence="7" id="KW-0378">Hydrolase</keyword>
<dbReference type="InterPro" id="IPR041373">
    <property type="entry name" value="RT_RNaseH"/>
</dbReference>
<dbReference type="EC" id="3.1.26.4" evidence="2"/>
<keyword evidence="3" id="KW-0808">Transferase</keyword>
<dbReference type="CDD" id="cd01647">
    <property type="entry name" value="RT_LTR"/>
    <property type="match status" value="1"/>
</dbReference>
<evidence type="ECO:0000256" key="1">
    <source>
        <dbReference type="ARBA" id="ARBA00010879"/>
    </source>
</evidence>
<dbReference type="InterPro" id="IPR000477">
    <property type="entry name" value="RT_dom"/>
</dbReference>
<protein>
    <recommendedName>
        <fullName evidence="2">ribonuclease H</fullName>
        <ecNumber evidence="2">3.1.26.4</ecNumber>
    </recommendedName>
</protein>